<dbReference type="Gene3D" id="3.40.190.10">
    <property type="entry name" value="Periplasmic binding protein-like II"/>
    <property type="match status" value="2"/>
</dbReference>
<dbReference type="KEGG" id="abat:CFX1CAM_1672"/>
<name>A0A1Y6K7A9_9CHLR</name>
<dbReference type="AlphaFoldDB" id="A0A1Y6K7A9"/>
<dbReference type="SUPFAM" id="SSF53850">
    <property type="entry name" value="Periplasmic binding protein-like II"/>
    <property type="match status" value="1"/>
</dbReference>
<reference evidence="3" key="1">
    <citation type="submission" date="2017-05" db="EMBL/GenBank/DDBJ databases">
        <authorList>
            <person name="Kirkegaard R."/>
            <person name="Mcilroy J S."/>
        </authorList>
    </citation>
    <scope>NUCLEOTIDE SEQUENCE [LARGE SCALE GENOMIC DNA]</scope>
</reference>
<organism evidence="2 3">
    <name type="scientific">Candidatus Brevifilum fermentans</name>
    <dbReference type="NCBI Taxonomy" id="1986204"/>
    <lineage>
        <taxon>Bacteria</taxon>
        <taxon>Bacillati</taxon>
        <taxon>Chloroflexota</taxon>
        <taxon>Anaerolineae</taxon>
        <taxon>Anaerolineales</taxon>
        <taxon>Anaerolineaceae</taxon>
        <taxon>Candidatus Brevifilum</taxon>
    </lineage>
</organism>
<dbReference type="OrthoDB" id="156967at2"/>
<dbReference type="EMBL" id="LT859958">
    <property type="protein sequence ID" value="SMX54737.1"/>
    <property type="molecule type" value="Genomic_DNA"/>
</dbReference>
<dbReference type="Pfam" id="PF12974">
    <property type="entry name" value="Phosphonate-bd"/>
    <property type="match status" value="1"/>
</dbReference>
<proteinExistence type="predicted"/>
<evidence type="ECO:0000313" key="3">
    <source>
        <dbReference type="Proteomes" id="UP000195514"/>
    </source>
</evidence>
<evidence type="ECO:0000256" key="1">
    <source>
        <dbReference type="SAM" id="MobiDB-lite"/>
    </source>
</evidence>
<sequence>MPKSSYQSYRQWVLTTMLIVMLALLTACTPKEEASTPTPSPTWTPDQTATPKPTATPRPTATPTLPPLGEAGNPVTFGFVLPQLANADLAAKDLTDLLSGETGYAMEVLLYPDFESLSTAILQGEVDLFWVNPLEYLYLNEQGFAEVMLMTNHQGVFSYGVQFIANMYRGFEYFFDPETNENTGDILPALQQFAGTRPCFLDPHSTPGYYVPMGLLAITSTPTQDPIFVYSYNAIIRAIYIQGICDFGVTYALTGDPLTSSDIMFNLPDAQNQVFVVWRSDGLIPNVSLSASPNLPVFMRFRIEEAMLRVANSADGLYIISSALDYQVEALRSVEDNFYNGFRSVIYPLALDLQALTHTAPQQ</sequence>
<dbReference type="RefSeq" id="WP_087862559.1">
    <property type="nucleotide sequence ID" value="NZ_LT859958.1"/>
</dbReference>
<feature type="compositionally biased region" description="Low complexity" evidence="1">
    <location>
        <begin position="35"/>
        <end position="63"/>
    </location>
</feature>
<evidence type="ECO:0000313" key="2">
    <source>
        <dbReference type="EMBL" id="SMX54737.1"/>
    </source>
</evidence>
<feature type="region of interest" description="Disordered" evidence="1">
    <location>
        <begin position="31"/>
        <end position="67"/>
    </location>
</feature>
<protein>
    <submittedName>
        <fullName evidence="2">Uncharacterized protein</fullName>
    </submittedName>
</protein>
<keyword evidence="3" id="KW-1185">Reference proteome</keyword>
<dbReference type="PROSITE" id="PS51257">
    <property type="entry name" value="PROKAR_LIPOPROTEIN"/>
    <property type="match status" value="1"/>
</dbReference>
<gene>
    <name evidence="2" type="ORF">CFX1CAM_1672</name>
</gene>
<accession>A0A1Y6K7A9</accession>
<dbReference type="Proteomes" id="UP000195514">
    <property type="component" value="Chromosome I"/>
</dbReference>